<dbReference type="EMBL" id="MU117973">
    <property type="protein sequence ID" value="KAF9651690.1"/>
    <property type="molecule type" value="Genomic_DNA"/>
</dbReference>
<name>A0ACB6ZQM1_THEGA</name>
<comment type="caution">
    <text evidence="1">The sequence shown here is derived from an EMBL/GenBank/DDBJ whole genome shotgun (WGS) entry which is preliminary data.</text>
</comment>
<protein>
    <submittedName>
        <fullName evidence="1">Translation initiation factor eIF-3 subunit D</fullName>
    </submittedName>
</protein>
<reference evidence="1" key="2">
    <citation type="journal article" date="2020" name="Nat. Commun.">
        <title>Large-scale genome sequencing of mycorrhizal fungi provides insights into the early evolution of symbiotic traits.</title>
        <authorList>
            <person name="Miyauchi S."/>
            <person name="Kiss E."/>
            <person name="Kuo A."/>
            <person name="Drula E."/>
            <person name="Kohler A."/>
            <person name="Sanchez-Garcia M."/>
            <person name="Morin E."/>
            <person name="Andreopoulos B."/>
            <person name="Barry K.W."/>
            <person name="Bonito G."/>
            <person name="Buee M."/>
            <person name="Carver A."/>
            <person name="Chen C."/>
            <person name="Cichocki N."/>
            <person name="Clum A."/>
            <person name="Culley D."/>
            <person name="Crous P.W."/>
            <person name="Fauchery L."/>
            <person name="Girlanda M."/>
            <person name="Hayes R.D."/>
            <person name="Keri Z."/>
            <person name="LaButti K."/>
            <person name="Lipzen A."/>
            <person name="Lombard V."/>
            <person name="Magnuson J."/>
            <person name="Maillard F."/>
            <person name="Murat C."/>
            <person name="Nolan M."/>
            <person name="Ohm R.A."/>
            <person name="Pangilinan J."/>
            <person name="Pereira M.F."/>
            <person name="Perotto S."/>
            <person name="Peter M."/>
            <person name="Pfister S."/>
            <person name="Riley R."/>
            <person name="Sitrit Y."/>
            <person name="Stielow J.B."/>
            <person name="Szollosi G."/>
            <person name="Zifcakova L."/>
            <person name="Stursova M."/>
            <person name="Spatafora J.W."/>
            <person name="Tedersoo L."/>
            <person name="Vaario L.M."/>
            <person name="Yamada A."/>
            <person name="Yan M."/>
            <person name="Wang P."/>
            <person name="Xu J."/>
            <person name="Bruns T."/>
            <person name="Baldrian P."/>
            <person name="Vilgalys R."/>
            <person name="Dunand C."/>
            <person name="Henrissat B."/>
            <person name="Grigoriev I.V."/>
            <person name="Hibbett D."/>
            <person name="Nagy L.G."/>
            <person name="Martin F.M."/>
        </authorList>
    </citation>
    <scope>NUCLEOTIDE SEQUENCE</scope>
    <source>
        <strain evidence="1">P2</strain>
    </source>
</reference>
<keyword evidence="2" id="KW-1185">Reference proteome</keyword>
<accession>A0ACB6ZQM1</accession>
<reference evidence="1" key="1">
    <citation type="submission" date="2019-10" db="EMBL/GenBank/DDBJ databases">
        <authorList>
            <consortium name="DOE Joint Genome Institute"/>
            <person name="Kuo A."/>
            <person name="Miyauchi S."/>
            <person name="Kiss E."/>
            <person name="Drula E."/>
            <person name="Kohler A."/>
            <person name="Sanchez-Garcia M."/>
            <person name="Andreopoulos B."/>
            <person name="Barry K.W."/>
            <person name="Bonito G."/>
            <person name="Buee M."/>
            <person name="Carver A."/>
            <person name="Chen C."/>
            <person name="Cichocki N."/>
            <person name="Clum A."/>
            <person name="Culley D."/>
            <person name="Crous P.W."/>
            <person name="Fauchery L."/>
            <person name="Girlanda M."/>
            <person name="Hayes R."/>
            <person name="Keri Z."/>
            <person name="Labutti K."/>
            <person name="Lipzen A."/>
            <person name="Lombard V."/>
            <person name="Magnuson J."/>
            <person name="Maillard F."/>
            <person name="Morin E."/>
            <person name="Murat C."/>
            <person name="Nolan M."/>
            <person name="Ohm R."/>
            <person name="Pangilinan J."/>
            <person name="Pereira M."/>
            <person name="Perotto S."/>
            <person name="Peter M."/>
            <person name="Riley R."/>
            <person name="Sitrit Y."/>
            <person name="Stielow B."/>
            <person name="Szollosi G."/>
            <person name="Zifcakova L."/>
            <person name="Stursova M."/>
            <person name="Spatafora J.W."/>
            <person name="Tedersoo L."/>
            <person name="Vaario L.-M."/>
            <person name="Yamada A."/>
            <person name="Yan M."/>
            <person name="Wang P."/>
            <person name="Xu J."/>
            <person name="Bruns T."/>
            <person name="Baldrian P."/>
            <person name="Vilgalys R."/>
            <person name="Henrissat B."/>
            <person name="Grigoriev I.V."/>
            <person name="Hibbett D."/>
            <person name="Nagy L.G."/>
            <person name="Martin F.M."/>
        </authorList>
    </citation>
    <scope>NUCLEOTIDE SEQUENCE</scope>
    <source>
        <strain evidence="1">P2</strain>
    </source>
</reference>
<dbReference type="Proteomes" id="UP000886501">
    <property type="component" value="Unassembled WGS sequence"/>
</dbReference>
<gene>
    <name evidence="1" type="ORF">BDM02DRAFT_3162506</name>
</gene>
<sequence length="586" mass="64603">MVSFSLPPITDNPDGSWGPSSSNMPSEYKFREIPYAPYSKSDKLGRFADWYEGTGDGRNIATGLSTTQGTRSGPTRGRKEGTQTFGSGTASAFAYFHVEDESSFSLVDSKATATRRGGTITRGRTQGRGTPTYNRGGQRSGGPTRGGFQSRGGGQRGGVRKGWRDWDKSSRARESSVAINPSWLMLEEIEMLRLSKLRMEVDEPEDLGSYGRLFPYDKSYDRVNTKLERPLQAQDRIKYNITTSDDPVMQELAVKEAATVYITDNIIGVLMCAPRSVLPWDIVINREGNKLFFDKRDGGAFDTVTVNENAADPPLDPLPPNPNNPNDKAPEVPSINSATNLSLEATYINQNFGFQTVIEKPPPSAIDFAKPNPFYGPEETEPMASCGYRYRLYDLGVTEDEDIRLCVRTEVDAYTPGQGNPREGQGLVTVRALNEFDPRAPGAGGAPDWRTKLDTQRGAVVATEMKNNSCKLAKWAVQSILAGAELMKIGYISRINPRDNTRHVILSTASYRPLDFASQLNVSLPNGWGIMRAIIDLCMKQPEGKYVLVRDPNKPVIRLYSVPANAFTEEEEEEGAEDVDEPESAA</sequence>
<evidence type="ECO:0000313" key="1">
    <source>
        <dbReference type="EMBL" id="KAF9651690.1"/>
    </source>
</evidence>
<proteinExistence type="predicted"/>
<organism evidence="1 2">
    <name type="scientific">Thelephora ganbajun</name>
    <name type="common">Ganba fungus</name>
    <dbReference type="NCBI Taxonomy" id="370292"/>
    <lineage>
        <taxon>Eukaryota</taxon>
        <taxon>Fungi</taxon>
        <taxon>Dikarya</taxon>
        <taxon>Basidiomycota</taxon>
        <taxon>Agaricomycotina</taxon>
        <taxon>Agaricomycetes</taxon>
        <taxon>Thelephorales</taxon>
        <taxon>Thelephoraceae</taxon>
        <taxon>Thelephora</taxon>
    </lineage>
</organism>
<keyword evidence="1" id="KW-0396">Initiation factor</keyword>
<keyword evidence="1" id="KW-0648">Protein biosynthesis</keyword>
<evidence type="ECO:0000313" key="2">
    <source>
        <dbReference type="Proteomes" id="UP000886501"/>
    </source>
</evidence>